<dbReference type="GeneID" id="66984728"/>
<dbReference type="KEGG" id="ache:ACHE_60256A"/>
<proteinExistence type="predicted"/>
<evidence type="ECO:0000313" key="2">
    <source>
        <dbReference type="EMBL" id="BCR90370.1"/>
    </source>
</evidence>
<evidence type="ECO:0000313" key="3">
    <source>
        <dbReference type="Proteomes" id="UP000637239"/>
    </source>
</evidence>
<organism evidence="2 3">
    <name type="scientific">Aspergillus chevalieri</name>
    <name type="common">Eurotium chevalieri</name>
    <dbReference type="NCBI Taxonomy" id="182096"/>
    <lineage>
        <taxon>Eukaryota</taxon>
        <taxon>Fungi</taxon>
        <taxon>Dikarya</taxon>
        <taxon>Ascomycota</taxon>
        <taxon>Pezizomycotina</taxon>
        <taxon>Eurotiomycetes</taxon>
        <taxon>Eurotiomycetidae</taxon>
        <taxon>Eurotiales</taxon>
        <taxon>Aspergillaceae</taxon>
        <taxon>Aspergillus</taxon>
        <taxon>Aspergillus subgen. Aspergillus</taxon>
    </lineage>
</organism>
<dbReference type="RefSeq" id="XP_043138892.1">
    <property type="nucleotide sequence ID" value="XM_043281411.1"/>
</dbReference>
<dbReference type="AlphaFoldDB" id="A0A7R7VTB7"/>
<accession>A0A7R7VTB7</accession>
<dbReference type="Pfam" id="PF06094">
    <property type="entry name" value="GGACT"/>
    <property type="match status" value="1"/>
</dbReference>
<dbReference type="InterPro" id="IPR009288">
    <property type="entry name" value="AIG2-like_dom"/>
</dbReference>
<dbReference type="CDD" id="cd06661">
    <property type="entry name" value="GGCT_like"/>
    <property type="match status" value="1"/>
</dbReference>
<dbReference type="EMBL" id="AP024421">
    <property type="protein sequence ID" value="BCR90370.1"/>
    <property type="molecule type" value="Genomic_DNA"/>
</dbReference>
<evidence type="ECO:0000259" key="1">
    <source>
        <dbReference type="Pfam" id="PF06094"/>
    </source>
</evidence>
<dbReference type="Proteomes" id="UP000637239">
    <property type="component" value="Chromosome 6"/>
</dbReference>
<protein>
    <recommendedName>
        <fullName evidence="1">Gamma-glutamylcyclotransferase AIG2-like domain-containing protein</fullName>
    </recommendedName>
</protein>
<sequence>MEYKPWYPSDYAQALNNILTEDETTTLLNQPGASPRFVYDPLMLPTVLKYFTDMPQTTPIARNMTQATLFGYQLYRFSDPGMPVIAPSPDPQAAVEGLLVFGLNEQQRNAIYELEAGLMKLVSVQVDIQQRVPGERHVCNVRAVEAGAFCWAHEGGSLEGLVPIEGAAWSLDEFLVGSFYEHIARSQCKGMVGVEGALSRSSGKRRSKFYTGQVEMLECIEEDHGEWLL</sequence>
<reference evidence="2" key="2">
    <citation type="submission" date="2021-02" db="EMBL/GenBank/DDBJ databases">
        <title>Aspergillus chevalieri M1 genome sequence.</title>
        <authorList>
            <person name="Kadooka C."/>
            <person name="Mori K."/>
            <person name="Futagami T."/>
        </authorList>
    </citation>
    <scope>NUCLEOTIDE SEQUENCE</scope>
    <source>
        <strain evidence="2">M1</strain>
    </source>
</reference>
<keyword evidence="3" id="KW-1185">Reference proteome</keyword>
<dbReference type="InterPro" id="IPR013024">
    <property type="entry name" value="GGCT-like"/>
</dbReference>
<name>A0A7R7VTB7_ASPCH</name>
<dbReference type="Gene3D" id="3.10.490.10">
    <property type="entry name" value="Gamma-glutamyl cyclotransferase-like"/>
    <property type="match status" value="1"/>
</dbReference>
<reference evidence="2" key="1">
    <citation type="submission" date="2021-01" db="EMBL/GenBank/DDBJ databases">
        <authorList>
            <consortium name="Aspergillus chevalieri M1 genome sequencing consortium"/>
            <person name="Kazuki M."/>
            <person name="Futagami T."/>
        </authorList>
    </citation>
    <scope>NUCLEOTIDE SEQUENCE</scope>
    <source>
        <strain evidence="2">M1</strain>
    </source>
</reference>
<feature type="domain" description="Gamma-glutamylcyclotransferase AIG2-like" evidence="1">
    <location>
        <begin position="37"/>
        <end position="169"/>
    </location>
</feature>
<gene>
    <name evidence="2" type="ORF">ACHE_60256A</name>
</gene>